<dbReference type="AlphaFoldDB" id="A0A1C9W9C3"/>
<proteinExistence type="inferred from homology"/>
<evidence type="ECO:0000313" key="12">
    <source>
        <dbReference type="EMBL" id="AOS97759.1"/>
    </source>
</evidence>
<dbReference type="InterPro" id="IPR036291">
    <property type="entry name" value="NAD(P)-bd_dom_sf"/>
</dbReference>
<evidence type="ECO:0000256" key="9">
    <source>
        <dbReference type="ARBA" id="ARBA00038963"/>
    </source>
</evidence>
<evidence type="ECO:0000259" key="11">
    <source>
        <dbReference type="SMART" id="SM00829"/>
    </source>
</evidence>
<dbReference type="InterPro" id="IPR011032">
    <property type="entry name" value="GroES-like_sf"/>
</dbReference>
<keyword evidence="13" id="KW-1185">Reference proteome</keyword>
<evidence type="ECO:0000256" key="2">
    <source>
        <dbReference type="ARBA" id="ARBA00022516"/>
    </source>
</evidence>
<dbReference type="Pfam" id="PF00107">
    <property type="entry name" value="ADH_zinc_N"/>
    <property type="match status" value="1"/>
</dbReference>
<accession>A0A1C9W9C3</accession>
<dbReference type="EC" id="1.3.1.104" evidence="9"/>
<evidence type="ECO:0000256" key="3">
    <source>
        <dbReference type="ARBA" id="ARBA00022832"/>
    </source>
</evidence>
<evidence type="ECO:0000256" key="8">
    <source>
        <dbReference type="ARBA" id="ARBA00023160"/>
    </source>
</evidence>
<dbReference type="InterPro" id="IPR013149">
    <property type="entry name" value="ADH-like_C"/>
</dbReference>
<dbReference type="Proteomes" id="UP000095672">
    <property type="component" value="Chromosome"/>
</dbReference>
<dbReference type="PATRIC" id="fig|1769779.3.peg.2347"/>
<keyword evidence="2" id="KW-0444">Lipid biosynthesis</keyword>
<dbReference type="PANTHER" id="PTHR43981">
    <property type="entry name" value="ENOYL-[ACYL-CARRIER-PROTEIN] REDUCTASE, MITOCHONDRIAL"/>
    <property type="match status" value="1"/>
</dbReference>
<dbReference type="SMART" id="SM00829">
    <property type="entry name" value="PKS_ER"/>
    <property type="match status" value="1"/>
</dbReference>
<dbReference type="InterPro" id="IPR051034">
    <property type="entry name" value="Mito_Enoyl-ACP_Reductase"/>
</dbReference>
<evidence type="ECO:0000256" key="5">
    <source>
        <dbReference type="ARBA" id="ARBA00022946"/>
    </source>
</evidence>
<dbReference type="STRING" id="1769779.AUP74_02356"/>
<keyword evidence="5" id="KW-0809">Transit peptide</keyword>
<evidence type="ECO:0000256" key="7">
    <source>
        <dbReference type="ARBA" id="ARBA00023098"/>
    </source>
</evidence>
<dbReference type="EMBL" id="CP014143">
    <property type="protein sequence ID" value="AOS97759.1"/>
    <property type="molecule type" value="Genomic_DNA"/>
</dbReference>
<evidence type="ECO:0000256" key="6">
    <source>
        <dbReference type="ARBA" id="ARBA00023002"/>
    </source>
</evidence>
<dbReference type="RefSeq" id="WP_069947723.1">
    <property type="nucleotide sequence ID" value="NZ_CP014143.1"/>
</dbReference>
<name>A0A1C9W9C3_9GAMM</name>
<dbReference type="InterPro" id="IPR013154">
    <property type="entry name" value="ADH-like_N"/>
</dbReference>
<protein>
    <recommendedName>
        <fullName evidence="9">enoyl-[acyl-carrier-protein] reductase</fullName>
        <ecNumber evidence="9">1.3.1.104</ecNumber>
    </recommendedName>
</protein>
<gene>
    <name evidence="12" type="primary">qorA_2</name>
    <name evidence="12" type="ORF">AUP74_02356</name>
</gene>
<dbReference type="SUPFAM" id="SSF51735">
    <property type="entry name" value="NAD(P)-binding Rossmann-fold domains"/>
    <property type="match status" value="1"/>
</dbReference>
<evidence type="ECO:0000256" key="10">
    <source>
        <dbReference type="ARBA" id="ARBA00048843"/>
    </source>
</evidence>
<dbReference type="Pfam" id="PF08240">
    <property type="entry name" value="ADH_N"/>
    <property type="match status" value="1"/>
</dbReference>
<keyword evidence="3" id="KW-0276">Fatty acid metabolism</keyword>
<reference evidence="13" key="1">
    <citation type="submission" date="2016-01" db="EMBL/GenBank/DDBJ databases">
        <title>Complete genome sequence of Microbulbifer sp. CCB-MM1, a halophile isolated from Matang Mangrove Forest, Perak.</title>
        <authorList>
            <person name="Moh T.H."/>
            <person name="Dinesh B."/>
            <person name="Lau N.-S."/>
            <person name="Go F."/>
            <person name="Alexander Chong S.-C."/>
        </authorList>
    </citation>
    <scope>NUCLEOTIDE SEQUENCE [LARGE SCALE GENOMIC DNA]</scope>
    <source>
        <strain evidence="13">CCB-MM1</strain>
    </source>
</reference>
<dbReference type="GO" id="GO:0141148">
    <property type="term" value="F:enoyl-[acyl-carrier-protein] reductase (NADPH) activity"/>
    <property type="evidence" value="ECO:0007669"/>
    <property type="project" value="UniProtKB-EC"/>
</dbReference>
<dbReference type="Gene3D" id="3.40.50.720">
    <property type="entry name" value="NAD(P)-binding Rossmann-like Domain"/>
    <property type="match status" value="1"/>
</dbReference>
<dbReference type="SUPFAM" id="SSF50129">
    <property type="entry name" value="GroES-like"/>
    <property type="match status" value="1"/>
</dbReference>
<evidence type="ECO:0000313" key="13">
    <source>
        <dbReference type="Proteomes" id="UP000095672"/>
    </source>
</evidence>
<evidence type="ECO:0000256" key="1">
    <source>
        <dbReference type="ARBA" id="ARBA00010371"/>
    </source>
</evidence>
<keyword evidence="6 12" id="KW-0560">Oxidoreductase</keyword>
<dbReference type="Gene3D" id="3.90.180.10">
    <property type="entry name" value="Medium-chain alcohol dehydrogenases, catalytic domain"/>
    <property type="match status" value="1"/>
</dbReference>
<dbReference type="OrthoDB" id="8629910at2"/>
<evidence type="ECO:0000256" key="4">
    <source>
        <dbReference type="ARBA" id="ARBA00022857"/>
    </source>
</evidence>
<keyword evidence="8" id="KW-0275">Fatty acid biosynthesis</keyword>
<keyword evidence="4" id="KW-0521">NADP</keyword>
<comment type="catalytic activity">
    <reaction evidence="10">
        <text>a 2,3-saturated acyl-[ACP] + NADP(+) = a (2E)-enoyl-[ACP] + NADPH + H(+)</text>
        <dbReference type="Rhea" id="RHEA:22564"/>
        <dbReference type="Rhea" id="RHEA-COMP:9925"/>
        <dbReference type="Rhea" id="RHEA-COMP:9926"/>
        <dbReference type="ChEBI" id="CHEBI:15378"/>
        <dbReference type="ChEBI" id="CHEBI:57783"/>
        <dbReference type="ChEBI" id="CHEBI:58349"/>
        <dbReference type="ChEBI" id="CHEBI:78784"/>
        <dbReference type="ChEBI" id="CHEBI:78785"/>
        <dbReference type="EC" id="1.3.1.104"/>
    </reaction>
</comment>
<dbReference type="KEGG" id="micc:AUP74_02356"/>
<keyword evidence="7" id="KW-0443">Lipid metabolism</keyword>
<sequence length="326" mass="34258">MLKAEYQERGPVPQDVIEAVPFEKPALGEGEVLVELLAAPINPSDVLTLTGEYGMLPPLPAVGGNEGVGKVVELGPGVDKPAVGQTVLLPVGCGTWRTHLVAQADKLIPLPNEADPQQLSMISINPPTASLLLSEFVDLQPGDWVIQNAANSGVGSYLIQLAKIRGFRTVNIVRRESLIAPLKEEGADVVLVDGDDLASRVKEATGGAPIRLGIDAVGDTATGRIADCLAEAATLVNYGMMSGKPCKISPASLIFRGVSLKGFWLAKWFENASPEQQIAVYGELTKLIAAGKLKAPIDSVFSVKDIKRAVALAAEGERSGKVLVTA</sequence>
<dbReference type="InterPro" id="IPR020843">
    <property type="entry name" value="ER"/>
</dbReference>
<feature type="domain" description="Enoyl reductase (ER)" evidence="11">
    <location>
        <begin position="10"/>
        <end position="324"/>
    </location>
</feature>
<dbReference type="GO" id="GO:0006633">
    <property type="term" value="P:fatty acid biosynthetic process"/>
    <property type="evidence" value="ECO:0007669"/>
    <property type="project" value="UniProtKB-KW"/>
</dbReference>
<organism evidence="12 13">
    <name type="scientific">Microbulbifer aggregans</name>
    <dbReference type="NCBI Taxonomy" id="1769779"/>
    <lineage>
        <taxon>Bacteria</taxon>
        <taxon>Pseudomonadati</taxon>
        <taxon>Pseudomonadota</taxon>
        <taxon>Gammaproteobacteria</taxon>
        <taxon>Cellvibrionales</taxon>
        <taxon>Microbulbiferaceae</taxon>
        <taxon>Microbulbifer</taxon>
    </lineage>
</organism>
<dbReference type="PANTHER" id="PTHR43981:SF2">
    <property type="entry name" value="ENOYL-[ACYL-CARRIER-PROTEIN] REDUCTASE, MITOCHONDRIAL"/>
    <property type="match status" value="1"/>
</dbReference>
<comment type="similarity">
    <text evidence="1">Belongs to the zinc-containing alcohol dehydrogenase family. Quinone oxidoreductase subfamily.</text>
</comment>
<dbReference type="CDD" id="cd05282">
    <property type="entry name" value="ETR_like"/>
    <property type="match status" value="1"/>
</dbReference>